<dbReference type="AlphaFoldDB" id="A0AAU8JKW3"/>
<evidence type="ECO:0000256" key="1">
    <source>
        <dbReference type="ARBA" id="ARBA00023004"/>
    </source>
</evidence>
<proteinExistence type="predicted"/>
<dbReference type="Pfam" id="PF04023">
    <property type="entry name" value="FeoA"/>
    <property type="match status" value="2"/>
</dbReference>
<keyword evidence="1" id="KW-0408">Iron</keyword>
<organism evidence="3">
    <name type="scientific">Planktothricoides raciborskii GIHE-MW2</name>
    <dbReference type="NCBI Taxonomy" id="2792601"/>
    <lineage>
        <taxon>Bacteria</taxon>
        <taxon>Bacillati</taxon>
        <taxon>Cyanobacteriota</taxon>
        <taxon>Cyanophyceae</taxon>
        <taxon>Oscillatoriophycideae</taxon>
        <taxon>Oscillatoriales</taxon>
        <taxon>Oscillatoriaceae</taxon>
        <taxon>Planktothricoides</taxon>
    </lineage>
</organism>
<dbReference type="InterPro" id="IPR038157">
    <property type="entry name" value="FeoA_core_dom"/>
</dbReference>
<dbReference type="PANTHER" id="PTHR42954">
    <property type="entry name" value="FE(2+) TRANSPORT PROTEIN A"/>
    <property type="match status" value="1"/>
</dbReference>
<feature type="domain" description="Ferrous iron transporter FeoA-like" evidence="2">
    <location>
        <begin position="98"/>
        <end position="169"/>
    </location>
</feature>
<evidence type="ECO:0000259" key="2">
    <source>
        <dbReference type="SMART" id="SM00899"/>
    </source>
</evidence>
<dbReference type="GO" id="GO:0046914">
    <property type="term" value="F:transition metal ion binding"/>
    <property type="evidence" value="ECO:0007669"/>
    <property type="project" value="InterPro"/>
</dbReference>
<feature type="domain" description="Ferrous iron transporter FeoA-like" evidence="2">
    <location>
        <begin position="201"/>
        <end position="274"/>
    </location>
</feature>
<dbReference type="PANTHER" id="PTHR42954:SF2">
    <property type="entry name" value="FE(2+) TRANSPORT PROTEIN A"/>
    <property type="match status" value="1"/>
</dbReference>
<dbReference type="SUPFAM" id="SSF50037">
    <property type="entry name" value="C-terminal domain of transcriptional repressors"/>
    <property type="match status" value="2"/>
</dbReference>
<reference evidence="3" key="1">
    <citation type="submission" date="2024-07" db="EMBL/GenBank/DDBJ databases">
        <authorList>
            <person name="Kim Y.J."/>
            <person name="Jeong J.Y."/>
        </authorList>
    </citation>
    <scope>NUCLEOTIDE SEQUENCE</scope>
    <source>
        <strain evidence="3">GIHE-MW2</strain>
    </source>
</reference>
<sequence length="277" mass="30543">MSLLTIIMNNRLWKWLSLNPVSQPSPKNQPEKTWGFTFYGETPHGLKDSLKNLNCENSSESFSLDRLQQESNQDIEKGLAFFPLAMLHPQRYAMLHPQRCAIAHPGDRLLIVQINGSPETEHNLMDMGLCLGKEIQLVSVTDTGSVIVALGGRSLGLGATQAQQIMVTKVILMNSQPTKIERTQVKPSDLQNQKPSSIKNICLGDLTQGAKGRVLGYQEVTRGYKGKLLAMGLTPGTEFAITRYAPLGDPVEIRVRGFSLSLRQSEAAALLVEEVCE</sequence>
<dbReference type="RefSeq" id="WP_190877658.1">
    <property type="nucleotide sequence ID" value="NZ_CP159837.1"/>
</dbReference>
<dbReference type="InterPro" id="IPR007167">
    <property type="entry name" value="Fe-transptr_FeoA-like"/>
</dbReference>
<dbReference type="SMART" id="SM00899">
    <property type="entry name" value="FeoA"/>
    <property type="match status" value="2"/>
</dbReference>
<dbReference type="InterPro" id="IPR052713">
    <property type="entry name" value="FeoA"/>
</dbReference>
<dbReference type="Gene3D" id="2.30.30.90">
    <property type="match status" value="2"/>
</dbReference>
<gene>
    <name evidence="3" type="ORF">ABWT76_002899</name>
</gene>
<evidence type="ECO:0000313" key="3">
    <source>
        <dbReference type="EMBL" id="XCM39933.1"/>
    </source>
</evidence>
<dbReference type="InterPro" id="IPR008988">
    <property type="entry name" value="Transcriptional_repressor_C"/>
</dbReference>
<accession>A0AAU8JKW3</accession>
<dbReference type="EMBL" id="CP159837">
    <property type="protein sequence ID" value="XCM39933.1"/>
    <property type="molecule type" value="Genomic_DNA"/>
</dbReference>
<protein>
    <submittedName>
        <fullName evidence="3">FeoA family protein</fullName>
    </submittedName>
</protein>
<name>A0AAU8JKW3_9CYAN</name>